<gene>
    <name evidence="1" type="ORF">D7Y13_14565</name>
</gene>
<dbReference type="Pfam" id="PF11536">
    <property type="entry name" value="DUF3226"/>
    <property type="match status" value="1"/>
</dbReference>
<name>A0ABX9QKM8_9BACT</name>
<protein>
    <recommendedName>
        <fullName evidence="3">DUF4276 family protein</fullName>
    </recommendedName>
</protein>
<sequence>MPAKPEQVLLVEGADDREVIYRLCNHHKLDNKQLFDVDAKDGYERLRDDLKVRPRVPGVKAIGVVVDADEDPAHRWQSLRDALVHSGYTQLPEHPEAAGIVIPAQGPLPRIGIWMMPDNQLTGILEDFLQRIIQQGDALLPAAFAALDILPERRFKPSYRSKAAIHTWLAWQDEPGTPLGQALSKHYLQADHELAQRFVDWMKRLFISSVPPVAKP</sequence>
<evidence type="ECO:0000313" key="1">
    <source>
        <dbReference type="EMBL" id="RKI09271.1"/>
    </source>
</evidence>
<comment type="caution">
    <text evidence="1">The sequence shown here is derived from an EMBL/GenBank/DDBJ whole genome shotgun (WGS) entry which is preliminary data.</text>
</comment>
<proteinExistence type="predicted"/>
<dbReference type="EMBL" id="RAWI01000091">
    <property type="protein sequence ID" value="RKI09271.1"/>
    <property type="molecule type" value="Genomic_DNA"/>
</dbReference>
<evidence type="ECO:0000313" key="2">
    <source>
        <dbReference type="Proteomes" id="UP000278907"/>
    </source>
</evidence>
<evidence type="ECO:0008006" key="3">
    <source>
        <dbReference type="Google" id="ProtNLM"/>
    </source>
</evidence>
<accession>A0ABX9QKM8</accession>
<reference evidence="1 2" key="1">
    <citation type="submission" date="2018-09" db="EMBL/GenBank/DDBJ databases">
        <authorList>
            <person name="Livingstone P.G."/>
            <person name="Whitworth D.E."/>
        </authorList>
    </citation>
    <scope>NUCLEOTIDE SEQUENCE [LARGE SCALE GENOMIC DNA]</scope>
    <source>
        <strain evidence="1 2">CA031B</strain>
    </source>
</reference>
<keyword evidence="2" id="KW-1185">Reference proteome</keyword>
<organism evidence="1 2">
    <name type="scientific">Corallococcus praedator</name>
    <dbReference type="NCBI Taxonomy" id="2316724"/>
    <lineage>
        <taxon>Bacteria</taxon>
        <taxon>Pseudomonadati</taxon>
        <taxon>Myxococcota</taxon>
        <taxon>Myxococcia</taxon>
        <taxon>Myxococcales</taxon>
        <taxon>Cystobacterineae</taxon>
        <taxon>Myxococcaceae</taxon>
        <taxon>Corallococcus</taxon>
    </lineage>
</organism>
<dbReference type="RefSeq" id="WP_120582821.1">
    <property type="nucleotide sequence ID" value="NZ_RAWI01000091.1"/>
</dbReference>
<dbReference type="InterPro" id="IPR024508">
    <property type="entry name" value="DUF3226"/>
</dbReference>
<dbReference type="Proteomes" id="UP000278907">
    <property type="component" value="Unassembled WGS sequence"/>
</dbReference>